<proteinExistence type="inferred from homology"/>
<protein>
    <recommendedName>
        <fullName evidence="16">Replication protein A subunit</fullName>
    </recommendedName>
</protein>
<dbReference type="AlphaFoldDB" id="A0A7S3VVT7"/>
<sequence length="614" mass="66959">MQAVQSNENVLLEKTLGSSEPFTAQVKSVELRPKGFYKACLSVGTRTMDAALASQLSELVQAGQVKTGSTIKVKAYTVAHKDEANVLLSVTDVEVLSSGAGVVPLGDATASINLHTPATKSSGAARKLETPPEPSPSEEPAAKYSKTPQGAVPRPASNHTPPTPSQSTPSISNQTRGLVPFSFLNPYNADQACKAKVCKKFPLRHLNSSKKLVMEFVDGEGTQIQGTFWRDAAEKYDEQMREGAVYILRKFQVKPANKQYSTVMNDYELHFSDKSVVEEFADQSAAETMAAGVHIVPIPKLSHYISRKAPVDVMGVVTGMGDTSTIRRKSDMSEFTKRDLTITDKSCKTVQLTLWGDLAVASEGEVVEGMVVQATACKVGDYNGCSLSTLSRSQVTYNPNSPAAAELSNWWQAEGQSATLMPISEAPSKSPGGGEATNNRNQLHLLEAATRQPVPEEGARPTYHNVLCVSMYINPDQTMYYLANPQTGKKVVEHEGQYQDSDGKIIDTASYRYVMQLKAADLSGPAYISCFNEQAEMVLGTSADHLAELRAKDEAAYKAHLAGAQWCEWRMTVQTKGQEYKGERRLRHQAFALRPVHFAEDGHRLLEAIHSYAL</sequence>
<dbReference type="InterPro" id="IPR047192">
    <property type="entry name" value="Euk_RPA1_DBD_C"/>
</dbReference>
<name>A0A7S3VVT7_DUNTE</name>
<evidence type="ECO:0000259" key="14">
    <source>
        <dbReference type="Pfam" id="PF16900"/>
    </source>
</evidence>
<reference evidence="15" key="1">
    <citation type="submission" date="2021-01" db="EMBL/GenBank/DDBJ databases">
        <authorList>
            <person name="Corre E."/>
            <person name="Pelletier E."/>
            <person name="Niang G."/>
            <person name="Scheremetjew M."/>
            <person name="Finn R."/>
            <person name="Kale V."/>
            <person name="Holt S."/>
            <person name="Cochrane G."/>
            <person name="Meng A."/>
            <person name="Brown T."/>
            <person name="Cohen L."/>
        </authorList>
    </citation>
    <scope>NUCLEOTIDE SEQUENCE</scope>
    <source>
        <strain evidence="15">CCMP1320</strain>
    </source>
</reference>
<dbReference type="CDD" id="cd04474">
    <property type="entry name" value="RPA1_DBD_A"/>
    <property type="match status" value="1"/>
</dbReference>
<dbReference type="GO" id="GO:0006310">
    <property type="term" value="P:DNA recombination"/>
    <property type="evidence" value="ECO:0007669"/>
    <property type="project" value="UniProtKB-KW"/>
</dbReference>
<dbReference type="EMBL" id="HBIP01037349">
    <property type="protein sequence ID" value="CAE0507494.1"/>
    <property type="molecule type" value="Transcribed_RNA"/>
</dbReference>
<dbReference type="PANTHER" id="PTHR47165:SF4">
    <property type="entry name" value="OS03G0429900 PROTEIN"/>
    <property type="match status" value="1"/>
</dbReference>
<feature type="domain" description="Replication protein A OB" evidence="14">
    <location>
        <begin position="306"/>
        <end position="398"/>
    </location>
</feature>
<dbReference type="InterPro" id="IPR031657">
    <property type="entry name" value="REPA_OB_2"/>
</dbReference>
<evidence type="ECO:0000313" key="15">
    <source>
        <dbReference type="EMBL" id="CAE0507494.1"/>
    </source>
</evidence>
<dbReference type="Gene3D" id="2.40.50.140">
    <property type="entry name" value="Nucleic acid-binding proteins"/>
    <property type="match status" value="4"/>
</dbReference>
<dbReference type="GO" id="GO:0005634">
    <property type="term" value="C:nucleus"/>
    <property type="evidence" value="ECO:0007669"/>
    <property type="project" value="UniProtKB-SubCell"/>
</dbReference>
<dbReference type="InterPro" id="IPR013955">
    <property type="entry name" value="Rep_factor-A_C"/>
</dbReference>
<gene>
    <name evidence="15" type="ORF">DTER00134_LOCUS22571</name>
</gene>
<dbReference type="InterPro" id="IPR003871">
    <property type="entry name" value="RFA1B/D_OB_1st"/>
</dbReference>
<evidence type="ECO:0000259" key="11">
    <source>
        <dbReference type="Pfam" id="PF02721"/>
    </source>
</evidence>
<feature type="domain" description="Replication factor-A protein 1 N-terminal" evidence="12">
    <location>
        <begin position="35"/>
        <end position="97"/>
    </location>
</feature>
<dbReference type="Pfam" id="PF02721">
    <property type="entry name" value="DUF223"/>
    <property type="match status" value="1"/>
</dbReference>
<dbReference type="InterPro" id="IPR012340">
    <property type="entry name" value="NA-bd_OB-fold"/>
</dbReference>
<dbReference type="CDD" id="cd04476">
    <property type="entry name" value="RPA1_DBD_C"/>
    <property type="match status" value="1"/>
</dbReference>
<dbReference type="GO" id="GO:0008270">
    <property type="term" value="F:zinc ion binding"/>
    <property type="evidence" value="ECO:0007669"/>
    <property type="project" value="UniProtKB-KW"/>
</dbReference>
<evidence type="ECO:0000256" key="7">
    <source>
        <dbReference type="ARBA" id="ARBA00023125"/>
    </source>
</evidence>
<dbReference type="CDD" id="cd04475">
    <property type="entry name" value="RPA1_DBD_B"/>
    <property type="match status" value="1"/>
</dbReference>
<evidence type="ECO:0000259" key="13">
    <source>
        <dbReference type="Pfam" id="PF08646"/>
    </source>
</evidence>
<feature type="region of interest" description="Disordered" evidence="10">
    <location>
        <begin position="114"/>
        <end position="174"/>
    </location>
</feature>
<evidence type="ECO:0000256" key="9">
    <source>
        <dbReference type="ARBA" id="ARBA00023242"/>
    </source>
</evidence>
<keyword evidence="6" id="KW-0862">Zinc</keyword>
<keyword evidence="7" id="KW-0238">DNA-binding</keyword>
<evidence type="ECO:0000256" key="3">
    <source>
        <dbReference type="ARBA" id="ARBA00022705"/>
    </source>
</evidence>
<evidence type="ECO:0000256" key="2">
    <source>
        <dbReference type="ARBA" id="ARBA00005690"/>
    </source>
</evidence>
<evidence type="ECO:0008006" key="16">
    <source>
        <dbReference type="Google" id="ProtNLM"/>
    </source>
</evidence>
<dbReference type="GO" id="GO:0003677">
    <property type="term" value="F:DNA binding"/>
    <property type="evidence" value="ECO:0007669"/>
    <property type="project" value="UniProtKB-KW"/>
</dbReference>
<dbReference type="PANTHER" id="PTHR47165">
    <property type="entry name" value="OS03G0429900 PROTEIN"/>
    <property type="match status" value="1"/>
</dbReference>
<keyword evidence="9" id="KW-0539">Nucleus</keyword>
<keyword evidence="3" id="KW-0235">DNA replication</keyword>
<dbReference type="SUPFAM" id="SSF50249">
    <property type="entry name" value="Nucleic acid-binding proteins"/>
    <property type="match status" value="3"/>
</dbReference>
<evidence type="ECO:0000256" key="6">
    <source>
        <dbReference type="ARBA" id="ARBA00022833"/>
    </source>
</evidence>
<evidence type="ECO:0000256" key="8">
    <source>
        <dbReference type="ARBA" id="ARBA00023172"/>
    </source>
</evidence>
<keyword evidence="4" id="KW-0479">Metal-binding</keyword>
<keyword evidence="5" id="KW-0863">Zinc-finger</keyword>
<feature type="domain" description="Replication protein A 70 kDa DNA-binding subunit B/D first OB fold" evidence="11">
    <location>
        <begin position="184"/>
        <end position="278"/>
    </location>
</feature>
<evidence type="ECO:0000256" key="4">
    <source>
        <dbReference type="ARBA" id="ARBA00022723"/>
    </source>
</evidence>
<dbReference type="Pfam" id="PF08646">
    <property type="entry name" value="Rep_fac-A_C"/>
    <property type="match status" value="1"/>
</dbReference>
<comment type="similarity">
    <text evidence="2">Belongs to the replication factor A protein 1 family.</text>
</comment>
<feature type="domain" description="Replication factor A C-terminal" evidence="13">
    <location>
        <begin position="463"/>
        <end position="605"/>
    </location>
</feature>
<dbReference type="FunFam" id="2.40.50.140:FF:000064">
    <property type="entry name" value="Replication protein A subunit"/>
    <property type="match status" value="1"/>
</dbReference>
<organism evidence="15">
    <name type="scientific">Dunaliella tertiolecta</name>
    <name type="common">Green alga</name>
    <dbReference type="NCBI Taxonomy" id="3047"/>
    <lineage>
        <taxon>Eukaryota</taxon>
        <taxon>Viridiplantae</taxon>
        <taxon>Chlorophyta</taxon>
        <taxon>core chlorophytes</taxon>
        <taxon>Chlorophyceae</taxon>
        <taxon>CS clade</taxon>
        <taxon>Chlamydomonadales</taxon>
        <taxon>Dunaliellaceae</taxon>
        <taxon>Dunaliella</taxon>
    </lineage>
</organism>
<dbReference type="Pfam" id="PF16900">
    <property type="entry name" value="REPA_OB_2"/>
    <property type="match status" value="1"/>
</dbReference>
<evidence type="ECO:0000256" key="5">
    <source>
        <dbReference type="ARBA" id="ARBA00022771"/>
    </source>
</evidence>
<feature type="compositionally biased region" description="Low complexity" evidence="10">
    <location>
        <begin position="165"/>
        <end position="174"/>
    </location>
</feature>
<dbReference type="GO" id="GO:0006260">
    <property type="term" value="P:DNA replication"/>
    <property type="evidence" value="ECO:0007669"/>
    <property type="project" value="UniProtKB-KW"/>
</dbReference>
<keyword evidence="8" id="KW-0233">DNA recombination</keyword>
<dbReference type="FunFam" id="2.40.50.140:FF:000041">
    <property type="entry name" value="Replication protein A subunit"/>
    <property type="match status" value="1"/>
</dbReference>
<evidence type="ECO:0000256" key="1">
    <source>
        <dbReference type="ARBA" id="ARBA00004123"/>
    </source>
</evidence>
<evidence type="ECO:0000259" key="12">
    <source>
        <dbReference type="Pfam" id="PF04057"/>
    </source>
</evidence>
<dbReference type="Pfam" id="PF04057">
    <property type="entry name" value="Rep-A_N"/>
    <property type="match status" value="1"/>
</dbReference>
<evidence type="ECO:0000256" key="10">
    <source>
        <dbReference type="SAM" id="MobiDB-lite"/>
    </source>
</evidence>
<comment type="subcellular location">
    <subcellularLocation>
        <location evidence="1">Nucleus</location>
    </subcellularLocation>
</comment>
<accession>A0A7S3VVT7</accession>
<dbReference type="InterPro" id="IPR007199">
    <property type="entry name" value="Rep_factor-A_N"/>
</dbReference>